<organism evidence="2 3">
    <name type="scientific">Neomesorhizobium albiziae</name>
    <dbReference type="NCBI Taxonomy" id="335020"/>
    <lineage>
        <taxon>Bacteria</taxon>
        <taxon>Pseudomonadati</taxon>
        <taxon>Pseudomonadota</taxon>
        <taxon>Alphaproteobacteria</taxon>
        <taxon>Hyphomicrobiales</taxon>
        <taxon>Phyllobacteriaceae</taxon>
        <taxon>Neomesorhizobium</taxon>
    </lineage>
</organism>
<dbReference type="InterPro" id="IPR029044">
    <property type="entry name" value="Nucleotide-diphossugar_trans"/>
</dbReference>
<gene>
    <name evidence="2" type="ORF">SAMN04488498_102104</name>
</gene>
<dbReference type="PANTHER" id="PTHR43685">
    <property type="entry name" value="GLYCOSYLTRANSFERASE"/>
    <property type="match status" value="1"/>
</dbReference>
<feature type="domain" description="Glycosyltransferase 2-like" evidence="1">
    <location>
        <begin position="5"/>
        <end position="145"/>
    </location>
</feature>
<keyword evidence="3" id="KW-1185">Reference proteome</keyword>
<dbReference type="PANTHER" id="PTHR43685:SF2">
    <property type="entry name" value="GLYCOSYLTRANSFERASE 2-LIKE DOMAIN-CONTAINING PROTEIN"/>
    <property type="match status" value="1"/>
</dbReference>
<dbReference type="OrthoDB" id="9794124at2"/>
<evidence type="ECO:0000259" key="1">
    <source>
        <dbReference type="Pfam" id="PF00535"/>
    </source>
</evidence>
<dbReference type="InterPro" id="IPR001173">
    <property type="entry name" value="Glyco_trans_2-like"/>
</dbReference>
<dbReference type="EMBL" id="FOSL01000002">
    <property type="protein sequence ID" value="SFK04875.1"/>
    <property type="molecule type" value="Genomic_DNA"/>
</dbReference>
<dbReference type="Proteomes" id="UP000323300">
    <property type="component" value="Unassembled WGS sequence"/>
</dbReference>
<dbReference type="Gene3D" id="3.90.550.10">
    <property type="entry name" value="Spore Coat Polysaccharide Biosynthesis Protein SpsA, Chain A"/>
    <property type="match status" value="1"/>
</dbReference>
<evidence type="ECO:0000313" key="2">
    <source>
        <dbReference type="EMBL" id="SFK04875.1"/>
    </source>
</evidence>
<dbReference type="InterPro" id="IPR050834">
    <property type="entry name" value="Glycosyltransf_2"/>
</dbReference>
<proteinExistence type="predicted"/>
<dbReference type="CDD" id="cd00761">
    <property type="entry name" value="Glyco_tranf_GTA_type"/>
    <property type="match status" value="1"/>
</dbReference>
<dbReference type="RefSeq" id="WP_149758611.1">
    <property type="nucleotide sequence ID" value="NZ_BSPE01000028.1"/>
</dbReference>
<sequence length="332" mass="36816">MANCCVVIPYYQKEPGILLRALKSVFAQSYRDFHIVVVDDASPLPADADLAALSLDERASITVIKQANGGPGAARNTGLDHIAEGTRYAAFLDSDDEWTPDHLKNAVGGMSLFDADCYWASITGGEDFYYHFGMAELAETAAVTRLSEAPPYMEVADLAGVMLKNWSFMHLSCMVIGEALFRKVRFEAALRLAAEDVLFFYDCVRAAKRSILCDSVGAVRGEGINIFHGMDSDSPLFLKQQFNTWVALDRLESRFAHGPKDIASIAHYKKTARDQALWSQMRLVRRRKAPQFGLLAEWAWKDPRILRNALELAAGKLSGRSKPGSEASKHNY</sequence>
<dbReference type="SUPFAM" id="SSF53448">
    <property type="entry name" value="Nucleotide-diphospho-sugar transferases"/>
    <property type="match status" value="1"/>
</dbReference>
<reference evidence="2 3" key="1">
    <citation type="submission" date="2016-10" db="EMBL/GenBank/DDBJ databases">
        <authorList>
            <person name="Varghese N."/>
            <person name="Submissions S."/>
        </authorList>
    </citation>
    <scope>NUCLEOTIDE SEQUENCE [LARGE SCALE GENOMIC DNA]</scope>
    <source>
        <strain evidence="2 3">DSM 21822</strain>
    </source>
</reference>
<evidence type="ECO:0000313" key="3">
    <source>
        <dbReference type="Proteomes" id="UP000323300"/>
    </source>
</evidence>
<dbReference type="AlphaFoldDB" id="A0A1I3WBI0"/>
<dbReference type="Pfam" id="PF00535">
    <property type="entry name" value="Glycos_transf_2"/>
    <property type="match status" value="1"/>
</dbReference>
<accession>A0A1I3WBI0</accession>
<protein>
    <submittedName>
        <fullName evidence="2">Succinoglycan biosynthesis protein ExoW</fullName>
    </submittedName>
</protein>
<name>A0A1I3WBI0_9HYPH</name>